<keyword evidence="3" id="KW-1185">Reference proteome</keyword>
<keyword evidence="1" id="KW-0812">Transmembrane</keyword>
<dbReference type="AlphaFoldDB" id="A0A919L9H8"/>
<evidence type="ECO:0000313" key="2">
    <source>
        <dbReference type="EMBL" id="GHI83103.1"/>
    </source>
</evidence>
<comment type="caution">
    <text evidence="2">The sequence shown here is derived from an EMBL/GenBank/DDBJ whole genome shotgun (WGS) entry which is preliminary data.</text>
</comment>
<feature type="transmembrane region" description="Helical" evidence="1">
    <location>
        <begin position="33"/>
        <end position="57"/>
    </location>
</feature>
<evidence type="ECO:0000256" key="1">
    <source>
        <dbReference type="SAM" id="Phobius"/>
    </source>
</evidence>
<proteinExistence type="predicted"/>
<gene>
    <name evidence="2" type="ORF">Sxan_04670</name>
</gene>
<reference evidence="2" key="1">
    <citation type="submission" date="2020-09" db="EMBL/GenBank/DDBJ databases">
        <title>Whole genome shotgun sequence of Streptomyces xanthophaeus NBRC 12829.</title>
        <authorList>
            <person name="Komaki H."/>
            <person name="Tamura T."/>
        </authorList>
    </citation>
    <scope>NUCLEOTIDE SEQUENCE</scope>
    <source>
        <strain evidence="2">NBRC 12829</strain>
    </source>
</reference>
<dbReference type="Proteomes" id="UP000600026">
    <property type="component" value="Unassembled WGS sequence"/>
</dbReference>
<organism evidence="2 3">
    <name type="scientific">Streptomyces xanthophaeus</name>
    <dbReference type="NCBI Taxonomy" id="67385"/>
    <lineage>
        <taxon>Bacteria</taxon>
        <taxon>Bacillati</taxon>
        <taxon>Actinomycetota</taxon>
        <taxon>Actinomycetes</taxon>
        <taxon>Kitasatosporales</taxon>
        <taxon>Streptomycetaceae</taxon>
        <taxon>Streptomyces</taxon>
    </lineage>
</organism>
<protein>
    <submittedName>
        <fullName evidence="2">Uncharacterized protein</fullName>
    </submittedName>
</protein>
<keyword evidence="1" id="KW-0472">Membrane</keyword>
<name>A0A919L9H8_9ACTN</name>
<dbReference type="RefSeq" id="WP_157853233.1">
    <property type="nucleotide sequence ID" value="NZ_BNEE01000003.1"/>
</dbReference>
<accession>A0A919L9H8</accession>
<keyword evidence="1" id="KW-1133">Transmembrane helix</keyword>
<dbReference type="EMBL" id="BNEE01000003">
    <property type="protein sequence ID" value="GHI83103.1"/>
    <property type="molecule type" value="Genomic_DNA"/>
</dbReference>
<sequence length="58" mass="6124">MSVQVPPPGPPPPPGYTIPLPPPPREEIGAVKLIGGSCALFAAAIALLTWLLLMAWFY</sequence>
<evidence type="ECO:0000313" key="3">
    <source>
        <dbReference type="Proteomes" id="UP000600026"/>
    </source>
</evidence>